<dbReference type="AlphaFoldDB" id="A0A2U9IC39"/>
<protein>
    <submittedName>
        <fullName evidence="1">Uncharacterized protein</fullName>
    </submittedName>
</protein>
<evidence type="ECO:0000313" key="2">
    <source>
        <dbReference type="Proteomes" id="UP000248044"/>
    </source>
</evidence>
<sequence length="118" mass="13828">MQGFSTEEIENTLKFSGLLVTKIDKISNGVRFFINGKSYIDLIYDGHFIIYYFRKIACSEIDKIRQLIKHEPNDIMKGFYITEKECFLLISKSSFKEEELAKKYIELIKIADSIIDKL</sequence>
<accession>A0A2U9IC39</accession>
<dbReference type="RefSeq" id="WP_110269463.1">
    <property type="nucleotide sequence ID" value="NZ_CP029289.2"/>
</dbReference>
<dbReference type="Proteomes" id="UP000248044">
    <property type="component" value="Chromosome"/>
</dbReference>
<gene>
    <name evidence="1" type="ORF">DFR85_02110</name>
</gene>
<name>A0A2U9IC39_9CREN</name>
<dbReference type="KEGG" id="abri:DFR85_02110"/>
<proteinExistence type="predicted"/>
<reference evidence="1 2" key="1">
    <citation type="submission" date="2018-05" db="EMBL/GenBank/DDBJ databases">
        <title>Complete Genome Sequences of Extremely Thermoacidophilic, Metal-Mobilizing Type-Strain Members of the Archaeal Family Sulfolobaceae: Acidianus brierleyi DSM-1651T, Acidianus sulfidivorans DSM-18786T, Metallosphaera hakonensis DSM-7519T, and Metallosphaera prunae DSM-10039T.</title>
        <authorList>
            <person name="Counts J.A."/>
            <person name="Kelly R.M."/>
        </authorList>
    </citation>
    <scope>NUCLEOTIDE SEQUENCE [LARGE SCALE GENOMIC DNA]</scope>
    <source>
        <strain evidence="1 2">DSM 1651</strain>
    </source>
</reference>
<keyword evidence="2" id="KW-1185">Reference proteome</keyword>
<organism evidence="1 2">
    <name type="scientific">Acidianus brierleyi</name>
    <dbReference type="NCBI Taxonomy" id="41673"/>
    <lineage>
        <taxon>Archaea</taxon>
        <taxon>Thermoproteota</taxon>
        <taxon>Thermoprotei</taxon>
        <taxon>Sulfolobales</taxon>
        <taxon>Sulfolobaceae</taxon>
        <taxon>Acidianus</taxon>
    </lineage>
</organism>
<evidence type="ECO:0000313" key="1">
    <source>
        <dbReference type="EMBL" id="AWR93579.1"/>
    </source>
</evidence>
<dbReference type="GeneID" id="36830912"/>
<dbReference type="EMBL" id="CP029289">
    <property type="protein sequence ID" value="AWR93579.1"/>
    <property type="molecule type" value="Genomic_DNA"/>
</dbReference>